<feature type="region of interest" description="Disordered" evidence="1">
    <location>
        <begin position="271"/>
        <end position="304"/>
    </location>
</feature>
<reference evidence="2 3" key="1">
    <citation type="submission" date="2020-03" db="EMBL/GenBank/DDBJ databases">
        <title>Genome sequence of strain Massilia sp. TW-1.</title>
        <authorList>
            <person name="Chaudhary D.K."/>
        </authorList>
    </citation>
    <scope>NUCLEOTIDE SEQUENCE [LARGE SCALE GENOMIC DNA]</scope>
    <source>
        <strain evidence="2 3">TW-1</strain>
    </source>
</reference>
<dbReference type="EMBL" id="JAAQOM010000009">
    <property type="protein sequence ID" value="NIA55045.1"/>
    <property type="molecule type" value="Genomic_DNA"/>
</dbReference>
<sequence>MQANFDARAGAAGSLTAPIERKQPEARKDRWMLELERAALAEQAANRAPRAGSTVQAPGGAPAAAAGHHVAAGAAPAHQDMRTAHDAGHDTRAQQGHDAQSKAARRAAGTHGAATPAQHMVAGAHWTRTSPGDQAAASAAAWGTVPTSGGATPVPDAAQAVAAPLSAAPAAGWQLAFAAGMAPSTGTPAEAAGGQDVHAADGPAPSLVPEGEEYARSLLHVLPAEDGVHAWLRDASLSSEQVQRVASAMAGELALAGTPLAALTVNGRRILSSGTADDQPGRRAAGHPGEPPAAPSTPFVFKGA</sequence>
<comment type="caution">
    <text evidence="2">The sequence shown here is derived from an EMBL/GenBank/DDBJ whole genome shotgun (WGS) entry which is preliminary data.</text>
</comment>
<feature type="compositionally biased region" description="Basic and acidic residues" evidence="1">
    <location>
        <begin position="79"/>
        <end position="92"/>
    </location>
</feature>
<dbReference type="RefSeq" id="WP_166860076.1">
    <property type="nucleotide sequence ID" value="NZ_JAAQOM010000009.1"/>
</dbReference>
<name>A0ABX0PG81_9BURK</name>
<protein>
    <submittedName>
        <fullName evidence="2">Uncharacterized protein</fullName>
    </submittedName>
</protein>
<feature type="compositionally biased region" description="Low complexity" evidence="1">
    <location>
        <begin position="43"/>
        <end position="78"/>
    </location>
</feature>
<feature type="region of interest" description="Disordered" evidence="1">
    <location>
        <begin position="1"/>
        <end position="30"/>
    </location>
</feature>
<accession>A0ABX0PG81</accession>
<gene>
    <name evidence="2" type="ORF">HAV22_15520</name>
</gene>
<evidence type="ECO:0000313" key="3">
    <source>
        <dbReference type="Proteomes" id="UP000716322"/>
    </source>
</evidence>
<feature type="region of interest" description="Disordered" evidence="1">
    <location>
        <begin position="43"/>
        <end position="116"/>
    </location>
</feature>
<feature type="compositionally biased region" description="Basic and acidic residues" evidence="1">
    <location>
        <begin position="19"/>
        <end position="30"/>
    </location>
</feature>
<proteinExistence type="predicted"/>
<organism evidence="2 3">
    <name type="scientific">Telluria antibiotica</name>
    <dbReference type="NCBI Taxonomy" id="2717319"/>
    <lineage>
        <taxon>Bacteria</taxon>
        <taxon>Pseudomonadati</taxon>
        <taxon>Pseudomonadota</taxon>
        <taxon>Betaproteobacteria</taxon>
        <taxon>Burkholderiales</taxon>
        <taxon>Oxalobacteraceae</taxon>
        <taxon>Telluria group</taxon>
        <taxon>Telluria</taxon>
    </lineage>
</organism>
<feature type="compositionally biased region" description="Low complexity" evidence="1">
    <location>
        <begin position="106"/>
        <end position="116"/>
    </location>
</feature>
<evidence type="ECO:0000256" key="1">
    <source>
        <dbReference type="SAM" id="MobiDB-lite"/>
    </source>
</evidence>
<dbReference type="Proteomes" id="UP000716322">
    <property type="component" value="Unassembled WGS sequence"/>
</dbReference>
<keyword evidence="3" id="KW-1185">Reference proteome</keyword>
<evidence type="ECO:0000313" key="2">
    <source>
        <dbReference type="EMBL" id="NIA55045.1"/>
    </source>
</evidence>